<accession>A0A239HKF9</accession>
<dbReference type="PANTHER" id="PTHR34512">
    <property type="entry name" value="CELL SURFACE PROTEIN"/>
    <property type="match status" value="1"/>
</dbReference>
<dbReference type="InterPro" id="IPR011047">
    <property type="entry name" value="Quinoprotein_ADH-like_sf"/>
</dbReference>
<dbReference type="AlphaFoldDB" id="A0A239HKF9"/>
<evidence type="ECO:0000259" key="1">
    <source>
        <dbReference type="Pfam" id="PF13360"/>
    </source>
</evidence>
<dbReference type="PANTHER" id="PTHR34512:SF30">
    <property type="entry name" value="OUTER MEMBRANE PROTEIN ASSEMBLY FACTOR BAMB"/>
    <property type="match status" value="1"/>
</dbReference>
<name>A0A239HKF9_9RHOB</name>
<feature type="domain" description="Pyrrolo-quinoline quinone repeat" evidence="1">
    <location>
        <begin position="131"/>
        <end position="368"/>
    </location>
</feature>
<dbReference type="InterPro" id="IPR015943">
    <property type="entry name" value="WD40/YVTN_repeat-like_dom_sf"/>
</dbReference>
<dbReference type="InterPro" id="IPR018391">
    <property type="entry name" value="PQQ_b-propeller_rpt"/>
</dbReference>
<gene>
    <name evidence="2" type="ORF">SAMN05421757_103467</name>
</gene>
<evidence type="ECO:0000313" key="2">
    <source>
        <dbReference type="EMBL" id="SNS81830.1"/>
    </source>
</evidence>
<dbReference type="RefSeq" id="WP_245837887.1">
    <property type="nucleotide sequence ID" value="NZ_FZOY01000003.1"/>
</dbReference>
<reference evidence="2 3" key="1">
    <citation type="submission" date="2017-06" db="EMBL/GenBank/DDBJ databases">
        <authorList>
            <person name="Kim H.J."/>
            <person name="Triplett B.A."/>
        </authorList>
    </citation>
    <scope>NUCLEOTIDE SEQUENCE [LARGE SCALE GENOMIC DNA]</scope>
    <source>
        <strain evidence="2 3">DSM 29339</strain>
    </source>
</reference>
<dbReference type="Gene3D" id="2.130.10.10">
    <property type="entry name" value="YVTN repeat-like/Quinoprotein amine dehydrogenase"/>
    <property type="match status" value="1"/>
</dbReference>
<dbReference type="Proteomes" id="UP000198426">
    <property type="component" value="Unassembled WGS sequence"/>
</dbReference>
<keyword evidence="3" id="KW-1185">Reference proteome</keyword>
<protein>
    <submittedName>
        <fullName evidence="2">Outer membrane protein assembly factor BamB, contains PQQ-like beta-propeller repeat</fullName>
    </submittedName>
</protein>
<dbReference type="Pfam" id="PF13360">
    <property type="entry name" value="PQQ_2"/>
    <property type="match status" value="1"/>
</dbReference>
<dbReference type="SUPFAM" id="SSF50998">
    <property type="entry name" value="Quinoprotein alcohol dehydrogenase-like"/>
    <property type="match status" value="1"/>
</dbReference>
<organism evidence="2 3">
    <name type="scientific">Tropicimonas sediminicola</name>
    <dbReference type="NCBI Taxonomy" id="1031541"/>
    <lineage>
        <taxon>Bacteria</taxon>
        <taxon>Pseudomonadati</taxon>
        <taxon>Pseudomonadota</taxon>
        <taxon>Alphaproteobacteria</taxon>
        <taxon>Rhodobacterales</taxon>
        <taxon>Roseobacteraceae</taxon>
        <taxon>Tropicimonas</taxon>
    </lineage>
</organism>
<evidence type="ECO:0000313" key="3">
    <source>
        <dbReference type="Proteomes" id="UP000198426"/>
    </source>
</evidence>
<dbReference type="EMBL" id="FZOY01000003">
    <property type="protein sequence ID" value="SNS81830.1"/>
    <property type="molecule type" value="Genomic_DNA"/>
</dbReference>
<proteinExistence type="predicted"/>
<dbReference type="PROSITE" id="PS51257">
    <property type="entry name" value="PROKAR_LIPOPROTEIN"/>
    <property type="match status" value="1"/>
</dbReference>
<sequence>MKALASTIGFVALAMALAGCERETPLPGERLEIRSPEAMAIVGAEGAPAIQGVTPASATRRDVPFSMPGQVNHAAWTHRGGSPTHRLSHPALGTNLTQVWSADIGAGESRKAKITADPVVADGRIFAMDSESTVTALSTGGGTLWSRNLTPSRERTGEASGGGLAISGGRLYVTTGFGQMFALDPATGQVIWTQGFDAPVSGAPTVQGDLVYVSSRDNRAFAVRASNGRLLWELPVAPTNSVTVNGAGPAVTSRLAVFPFGSAELVAALRQGGIRVWSSTLAGQRRGRAYAGVSDISSDPVVVGNTLYAGSPSGRIAAIDINSGDRIWTATEGAMSPVAVEGGSVFAVTDIQQLVRLDAGTGELIWATDLPGFKAEKPRRFQAVYAHYGPVLAGGRLIVASDDGNLRSFDPRSGALISAVPIPDGATTNPVVVNRTLYVVNTKGQLLAFR</sequence>
<dbReference type="SMART" id="SM00564">
    <property type="entry name" value="PQQ"/>
    <property type="match status" value="6"/>
</dbReference>
<dbReference type="InterPro" id="IPR002372">
    <property type="entry name" value="PQQ_rpt_dom"/>
</dbReference>